<sequence length="277" mass="32378">MQIRKPLPSNRTYEQVLNHYQVEKNLASQLKAANRESRKEIYSKMYDELFSKVPDHPRLTKRNDETESRKKVSHRMAFIKRFLKKDEVFVEFASGDGRLLKKAAQHSQQAIGVDISDQRDKSEQFPENTSIVVYDGYDLSQIEIESVDFVFSDQLIEHLHDEDVEHHFTIVNQILKKGGAYAFRTPHAFSGPHDVSQYFSASPECFHLKEWTFEDVKSVEDIGFEQVKFYWSAKNIHVRMPRLYFSVMESLLKNVDSYKGRKIAQFFLPSVTCVLVK</sequence>
<dbReference type="AlphaFoldDB" id="A0A126Q132"/>
<protein>
    <recommendedName>
        <fullName evidence="1">Methyltransferase type 11 domain-containing protein</fullName>
    </recommendedName>
</protein>
<reference evidence="2 3" key="1">
    <citation type="submission" date="2015-12" db="EMBL/GenBank/DDBJ databases">
        <authorList>
            <person name="Shamseldin A."/>
            <person name="Moawad H."/>
            <person name="Abd El-Rahim W.M."/>
            <person name="Sadowsky M.J."/>
        </authorList>
    </citation>
    <scope>NUCLEOTIDE SEQUENCE [LARGE SCALE GENOMIC DNA]</scope>
    <source>
        <strain evidence="2 3">D7</strain>
    </source>
</reference>
<evidence type="ECO:0000259" key="1">
    <source>
        <dbReference type="Pfam" id="PF08241"/>
    </source>
</evidence>
<evidence type="ECO:0000313" key="3">
    <source>
        <dbReference type="Proteomes" id="UP000063991"/>
    </source>
</evidence>
<dbReference type="Pfam" id="PF08241">
    <property type="entry name" value="Methyltransf_11"/>
    <property type="match status" value="1"/>
</dbReference>
<name>A0A126Q132_ALTMA</name>
<dbReference type="GO" id="GO:0008757">
    <property type="term" value="F:S-adenosylmethionine-dependent methyltransferase activity"/>
    <property type="evidence" value="ECO:0007669"/>
    <property type="project" value="InterPro"/>
</dbReference>
<dbReference type="PANTHER" id="PTHR43861">
    <property type="entry name" value="TRANS-ACONITATE 2-METHYLTRANSFERASE-RELATED"/>
    <property type="match status" value="1"/>
</dbReference>
<proteinExistence type="predicted"/>
<feature type="domain" description="Methyltransferase type 11" evidence="1">
    <location>
        <begin position="91"/>
        <end position="183"/>
    </location>
</feature>
<dbReference type="SUPFAM" id="SSF53335">
    <property type="entry name" value="S-adenosyl-L-methionine-dependent methyltransferases"/>
    <property type="match status" value="1"/>
</dbReference>
<gene>
    <name evidence="2" type="ORF">AVL55_08240</name>
</gene>
<evidence type="ECO:0000313" key="2">
    <source>
        <dbReference type="EMBL" id="AMJ98149.1"/>
    </source>
</evidence>
<dbReference type="CDD" id="cd02440">
    <property type="entry name" value="AdoMet_MTases"/>
    <property type="match status" value="1"/>
</dbReference>
<organism evidence="2 3">
    <name type="scientific">Alteromonas macleodii</name>
    <name type="common">Pseudoalteromonas macleodii</name>
    <dbReference type="NCBI Taxonomy" id="28108"/>
    <lineage>
        <taxon>Bacteria</taxon>
        <taxon>Pseudomonadati</taxon>
        <taxon>Pseudomonadota</taxon>
        <taxon>Gammaproteobacteria</taxon>
        <taxon>Alteromonadales</taxon>
        <taxon>Alteromonadaceae</taxon>
        <taxon>Alteromonas/Salinimonas group</taxon>
        <taxon>Alteromonas</taxon>
    </lineage>
</organism>
<dbReference type="RefSeq" id="WP_012518126.1">
    <property type="nucleotide sequence ID" value="NZ_CP014323.1"/>
</dbReference>
<accession>A0A126Q132</accession>
<dbReference type="Gene3D" id="3.40.50.150">
    <property type="entry name" value="Vaccinia Virus protein VP39"/>
    <property type="match status" value="1"/>
</dbReference>
<dbReference type="Proteomes" id="UP000063991">
    <property type="component" value="Chromosome"/>
</dbReference>
<dbReference type="InterPro" id="IPR029063">
    <property type="entry name" value="SAM-dependent_MTases_sf"/>
</dbReference>
<dbReference type="EMBL" id="CP014323">
    <property type="protein sequence ID" value="AMJ98149.1"/>
    <property type="molecule type" value="Genomic_DNA"/>
</dbReference>
<dbReference type="InterPro" id="IPR013216">
    <property type="entry name" value="Methyltransf_11"/>
</dbReference>
<dbReference type="OrthoDB" id="9071885at2"/>